<name>A0A972GMQ5_9BACL</name>
<dbReference type="Pfam" id="PF22422">
    <property type="entry name" value="MGH1-like_GH"/>
    <property type="match status" value="1"/>
</dbReference>
<comment type="caution">
    <text evidence="2">The sequence shown here is derived from an EMBL/GenBank/DDBJ whole genome shotgun (WGS) entry which is preliminary data.</text>
</comment>
<dbReference type="AlphaFoldDB" id="A0A972GMQ5"/>
<dbReference type="InterPro" id="IPR012341">
    <property type="entry name" value="6hp_glycosidase-like_sf"/>
</dbReference>
<dbReference type="SUPFAM" id="SSF48208">
    <property type="entry name" value="Six-hairpin glycosidases"/>
    <property type="match status" value="1"/>
</dbReference>
<dbReference type="Gene3D" id="1.50.10.10">
    <property type="match status" value="1"/>
</dbReference>
<evidence type="ECO:0000313" key="3">
    <source>
        <dbReference type="Proteomes" id="UP000641588"/>
    </source>
</evidence>
<dbReference type="InterPro" id="IPR008928">
    <property type="entry name" value="6-hairpin_glycosidase_sf"/>
</dbReference>
<sequence length="707" mass="81268">MATKVKIDDVLASGKRSLRTLPKACLLGPTGARLWADYVEPVPGFAGAIDFIHKLNIPLLYTVKPEGCRSFEPANVSWFPSHLKTEFEGPGFRYTEKKFISWDDCAVSCQVWENTGERDLVLKLDTDSAKLQVREGGGFSGVFDVPQYEFRIRTEIESNQPELVSGLVLSPNGRVELIVAAALGIEGADGEDELRRRAERFTANESGMDEIITKQQSDYQSWFDRTPRFESSDPLLDKTWQYRWFVLRHNLADPRWGRLQHPLFYEGRSHKMSKTPFEPKGWEFSKMIPLTVPMHLLEARWYPDNALGKGVMSNMKASQDDEGFYRCLFVNQTLHSYANFMGWAAYQYYLVHRDIAFIREILPSLKAQVNGEGQKLGNRSDKLLTEYTHNRTGKEYQPSYWYFHQFPKDIKDPNTFTPLKRVDRSVYHYLNSTGVTRLCEALGDAEAPQYRELAGEIRCDILNKMWDADSTFFYDLHYENDDKAFVKNVVGFYPYWAQITESEHDEGLLHAFVDSEFNTPCAFPSVSADCPVYQPEGGWQGHFFKGRNGCVWDGPTWPYTNSIVLDALAAESKRRQHTLDERFGYYLREYAMLHFSNRDLKRPYLVEHYSSQTGEALSDEVDYNHSYYIDLLIRHVAGLTIEEKRIVLDPVNISLDYFYLSGIHAAGHQIDVSYSKQGGSLPQGYTLTVDGQIVCSSERLARMEYNL</sequence>
<feature type="domain" description="Mannosylglycerate hydrolase MGH1-like glycoside hydrolase" evidence="1">
    <location>
        <begin position="293"/>
        <end position="626"/>
    </location>
</feature>
<dbReference type="GO" id="GO:0005975">
    <property type="term" value="P:carbohydrate metabolic process"/>
    <property type="evidence" value="ECO:0007669"/>
    <property type="project" value="InterPro"/>
</dbReference>
<evidence type="ECO:0000259" key="1">
    <source>
        <dbReference type="Pfam" id="PF22422"/>
    </source>
</evidence>
<proteinExistence type="predicted"/>
<dbReference type="EMBL" id="WHOD01000035">
    <property type="protein sequence ID" value="NOU93118.1"/>
    <property type="molecule type" value="Genomic_DNA"/>
</dbReference>
<evidence type="ECO:0000313" key="2">
    <source>
        <dbReference type="EMBL" id="NOU93118.1"/>
    </source>
</evidence>
<dbReference type="InterPro" id="IPR054491">
    <property type="entry name" value="MGH1-like_GH"/>
</dbReference>
<dbReference type="Proteomes" id="UP000641588">
    <property type="component" value="Unassembled WGS sequence"/>
</dbReference>
<keyword evidence="3" id="KW-1185">Reference proteome</keyword>
<organism evidence="2 3">
    <name type="scientific">Paenibacillus foliorum</name>
    <dbReference type="NCBI Taxonomy" id="2654974"/>
    <lineage>
        <taxon>Bacteria</taxon>
        <taxon>Bacillati</taxon>
        <taxon>Bacillota</taxon>
        <taxon>Bacilli</taxon>
        <taxon>Bacillales</taxon>
        <taxon>Paenibacillaceae</taxon>
        <taxon>Paenibacillus</taxon>
    </lineage>
</organism>
<accession>A0A972GMQ5</accession>
<protein>
    <recommendedName>
        <fullName evidence="1">Mannosylglycerate hydrolase MGH1-like glycoside hydrolase domain-containing protein</fullName>
    </recommendedName>
</protein>
<gene>
    <name evidence="2" type="ORF">GC093_07730</name>
</gene>
<reference evidence="2" key="1">
    <citation type="submission" date="2019-10" db="EMBL/GenBank/DDBJ databases">
        <title>Description of Paenibacillus glebae sp. nov.</title>
        <authorList>
            <person name="Carlier A."/>
            <person name="Qi S."/>
        </authorList>
    </citation>
    <scope>NUCLEOTIDE SEQUENCE</scope>
    <source>
        <strain evidence="2">LMG 31456</strain>
    </source>
</reference>